<dbReference type="Proteomes" id="UP001380953">
    <property type="component" value="Unassembled WGS sequence"/>
</dbReference>
<comment type="caution">
    <text evidence="1">The sequence shown here is derived from an EMBL/GenBank/DDBJ whole genome shotgun (WGS) entry which is preliminary data.</text>
</comment>
<keyword evidence="2" id="KW-1185">Reference proteome</keyword>
<reference evidence="1" key="1">
    <citation type="submission" date="2024-03" db="EMBL/GenBank/DDBJ databases">
        <title>Whole genome sequecning of epiphytes from Marcgravia umbellata leaves.</title>
        <authorList>
            <person name="Kumar G."/>
            <person name="Savka M.A."/>
        </authorList>
    </citation>
    <scope>NUCLEOTIDE SEQUENCE</scope>
    <source>
        <strain evidence="1">RIT_BL5</strain>
    </source>
</reference>
<protein>
    <submittedName>
        <fullName evidence="1">RNA polymerase sigma factor</fullName>
    </submittedName>
</protein>
<proteinExistence type="predicted"/>
<sequence length="226" mass="25489">MNESSKNGPSDKEALTELANESPIDAALTDSAHELSDSTHDSKDEHIIDLFWNRSESAIGEASREYGRYCYSISYNILRSMEDAEECVNDTWLRTWNAIPPQRPGKLAFFVGRIVRNLSLDKFRSKKAKRRGGEMAPMLEELSEAIPGGPDTESIVLGKELGRVINDFLRTLPETACNLFLARYWHSMPIAEMADTFGVNPNNIKASLFRTRGKLKEFLEKEGMQP</sequence>
<evidence type="ECO:0000313" key="1">
    <source>
        <dbReference type="EMBL" id="MEJ8305728.1"/>
    </source>
</evidence>
<accession>A0ACC6PFJ5</accession>
<dbReference type="EMBL" id="JBBKAR010000045">
    <property type="protein sequence ID" value="MEJ8305728.1"/>
    <property type="molecule type" value="Genomic_DNA"/>
</dbReference>
<name>A0ACC6PFJ5_9BACL</name>
<gene>
    <name evidence="1" type="ORF">WKI47_17605</name>
</gene>
<organism evidence="1 2">
    <name type="scientific">Saccharibacillus sacchari</name>
    <dbReference type="NCBI Taxonomy" id="456493"/>
    <lineage>
        <taxon>Bacteria</taxon>
        <taxon>Bacillati</taxon>
        <taxon>Bacillota</taxon>
        <taxon>Bacilli</taxon>
        <taxon>Bacillales</taxon>
        <taxon>Paenibacillaceae</taxon>
        <taxon>Saccharibacillus</taxon>
    </lineage>
</organism>
<evidence type="ECO:0000313" key="2">
    <source>
        <dbReference type="Proteomes" id="UP001380953"/>
    </source>
</evidence>